<evidence type="ECO:0000256" key="6">
    <source>
        <dbReference type="ARBA" id="ARBA00022989"/>
    </source>
</evidence>
<organism evidence="10 11">
    <name type="scientific">Pelagomonas calceolata</name>
    <dbReference type="NCBI Taxonomy" id="35677"/>
    <lineage>
        <taxon>Eukaryota</taxon>
        <taxon>Sar</taxon>
        <taxon>Stramenopiles</taxon>
        <taxon>Ochrophyta</taxon>
        <taxon>Pelagophyceae</taxon>
        <taxon>Pelagomonadales</taxon>
        <taxon>Pelagomonadaceae</taxon>
        <taxon>Pelagomonas</taxon>
    </lineage>
</organism>
<evidence type="ECO:0000256" key="5">
    <source>
        <dbReference type="ARBA" id="ARBA00022927"/>
    </source>
</evidence>
<reference evidence="10" key="1">
    <citation type="submission" date="2021-11" db="EMBL/GenBank/DDBJ databases">
        <authorList>
            <consortium name="Genoscope - CEA"/>
            <person name="William W."/>
        </authorList>
    </citation>
    <scope>NUCLEOTIDE SEQUENCE</scope>
</reference>
<dbReference type="GO" id="GO:0005797">
    <property type="term" value="C:Golgi medial cisterna"/>
    <property type="evidence" value="ECO:0007669"/>
    <property type="project" value="TreeGrafter"/>
</dbReference>
<dbReference type="GO" id="GO:0005801">
    <property type="term" value="C:cis-Golgi network"/>
    <property type="evidence" value="ECO:0007669"/>
    <property type="project" value="InterPro"/>
</dbReference>
<evidence type="ECO:0000256" key="4">
    <source>
        <dbReference type="ARBA" id="ARBA00022692"/>
    </source>
</evidence>
<evidence type="ECO:0000256" key="7">
    <source>
        <dbReference type="ARBA" id="ARBA00023034"/>
    </source>
</evidence>
<dbReference type="Proteomes" id="UP000789595">
    <property type="component" value="Unassembled WGS sequence"/>
</dbReference>
<gene>
    <name evidence="10" type="ORF">PECAL_6P20230</name>
</gene>
<evidence type="ECO:0000313" key="11">
    <source>
        <dbReference type="Proteomes" id="UP000789595"/>
    </source>
</evidence>
<feature type="transmembrane region" description="Helical" evidence="9">
    <location>
        <begin position="193"/>
        <end position="211"/>
    </location>
</feature>
<sequence>MESWEQLRAQARKIEGDVERALPQLASLAADGDSGAEAQRLLKTVEDHLKALARVRDSLQAEEAREPSPARKAVVERCRAVVVDYSSDVGRVAKQLRKNADRAKLFSGADDVVDLEGGPDHLKGVHRERKATTNALRGVGDVIEQAHEAQSDLASQRETLEGSTNTAQSLTDRLPSIDSIIQKMRQKKYRENAVVGVTVGCCASFLLWAVLT</sequence>
<dbReference type="GO" id="GO:0048219">
    <property type="term" value="P:inter-Golgi cisterna vesicle-mediated transport"/>
    <property type="evidence" value="ECO:0007669"/>
    <property type="project" value="TreeGrafter"/>
</dbReference>
<evidence type="ECO:0000256" key="2">
    <source>
        <dbReference type="ARBA" id="ARBA00008473"/>
    </source>
</evidence>
<keyword evidence="3" id="KW-0813">Transport</keyword>
<dbReference type="PANTHER" id="PTHR21094">
    <property type="entry name" value="GOS-28 SNARE- RELATED"/>
    <property type="match status" value="1"/>
</dbReference>
<comment type="caution">
    <text evidence="10">The sequence shown here is derived from an EMBL/GenBank/DDBJ whole genome shotgun (WGS) entry which is preliminary data.</text>
</comment>
<name>A0A8J2SZ68_9STRA</name>
<keyword evidence="4 9" id="KW-0812">Transmembrane</keyword>
<dbReference type="Pfam" id="PF12352">
    <property type="entry name" value="V-SNARE_C"/>
    <property type="match status" value="1"/>
</dbReference>
<dbReference type="GO" id="GO:0005484">
    <property type="term" value="F:SNAP receptor activity"/>
    <property type="evidence" value="ECO:0007669"/>
    <property type="project" value="TreeGrafter"/>
</dbReference>
<evidence type="ECO:0000256" key="8">
    <source>
        <dbReference type="ARBA" id="ARBA00023136"/>
    </source>
</evidence>
<proteinExistence type="inferred from homology"/>
<dbReference type="PANTHER" id="PTHR21094:SF2">
    <property type="entry name" value="GOLGI SNAP RECEPTOR COMPLEX MEMBER 1"/>
    <property type="match status" value="1"/>
</dbReference>
<dbReference type="GO" id="GO:0031201">
    <property type="term" value="C:SNARE complex"/>
    <property type="evidence" value="ECO:0007669"/>
    <property type="project" value="TreeGrafter"/>
</dbReference>
<evidence type="ECO:0000256" key="9">
    <source>
        <dbReference type="SAM" id="Phobius"/>
    </source>
</evidence>
<accession>A0A8J2SZ68</accession>
<evidence type="ECO:0000256" key="3">
    <source>
        <dbReference type="ARBA" id="ARBA00022448"/>
    </source>
</evidence>
<comment type="similarity">
    <text evidence="2">Belongs to the GOSR1 family.</text>
</comment>
<keyword evidence="6 9" id="KW-1133">Transmembrane helix</keyword>
<dbReference type="OrthoDB" id="422156at2759"/>
<dbReference type="GO" id="GO:0000139">
    <property type="term" value="C:Golgi membrane"/>
    <property type="evidence" value="ECO:0007669"/>
    <property type="project" value="UniProtKB-SubCell"/>
</dbReference>
<evidence type="ECO:0000313" key="10">
    <source>
        <dbReference type="EMBL" id="CAH0380373.1"/>
    </source>
</evidence>
<dbReference type="AlphaFoldDB" id="A0A8J2SZ68"/>
<comment type="subcellular location">
    <subcellularLocation>
        <location evidence="1">Golgi apparatus membrane</location>
        <topology evidence="1">Single-pass type IV membrane protein</topology>
    </subcellularLocation>
</comment>
<keyword evidence="11" id="KW-1185">Reference proteome</keyword>
<dbReference type="InterPro" id="IPR023601">
    <property type="entry name" value="Golgi_SNAP_su1"/>
</dbReference>
<evidence type="ECO:0000256" key="1">
    <source>
        <dbReference type="ARBA" id="ARBA00004409"/>
    </source>
</evidence>
<dbReference type="EMBL" id="CAKKNE010000006">
    <property type="protein sequence ID" value="CAH0380373.1"/>
    <property type="molecule type" value="Genomic_DNA"/>
</dbReference>
<protein>
    <submittedName>
        <fullName evidence="10">Uncharacterized protein</fullName>
    </submittedName>
</protein>
<dbReference type="GO" id="GO:0006906">
    <property type="term" value="P:vesicle fusion"/>
    <property type="evidence" value="ECO:0007669"/>
    <property type="project" value="TreeGrafter"/>
</dbReference>
<keyword evidence="5" id="KW-0653">Protein transport</keyword>
<keyword evidence="7" id="KW-0333">Golgi apparatus</keyword>
<keyword evidence="8 9" id="KW-0472">Membrane</keyword>
<dbReference type="GO" id="GO:0006888">
    <property type="term" value="P:endoplasmic reticulum to Golgi vesicle-mediated transport"/>
    <property type="evidence" value="ECO:0007669"/>
    <property type="project" value="InterPro"/>
</dbReference>
<dbReference type="GO" id="GO:0015031">
    <property type="term" value="P:protein transport"/>
    <property type="evidence" value="ECO:0007669"/>
    <property type="project" value="UniProtKB-KW"/>
</dbReference>